<dbReference type="PANTHER" id="PTHR34071">
    <property type="entry name" value="5-NITROIMIDAZOLE ANTIBIOTICS RESISTANCE PROTEIN, NIMA-FAMILY-RELATED PROTEIN-RELATED"/>
    <property type="match status" value="1"/>
</dbReference>
<dbReference type="InterPro" id="IPR012349">
    <property type="entry name" value="Split_barrel_FMN-bd"/>
</dbReference>
<dbReference type="Gene3D" id="2.30.110.10">
    <property type="entry name" value="Electron Transport, Fmn-binding Protein, Chain A"/>
    <property type="match status" value="1"/>
</dbReference>
<feature type="region of interest" description="Disordered" evidence="1">
    <location>
        <begin position="168"/>
        <end position="189"/>
    </location>
</feature>
<sequence>MDSSDTPRIHKRSKVDTDPKVSRAILREGFVCDVAHCDTSGSTPLPKSVPMVYAFDEKDELLYLHGSPNSLRHLLSDTGVPVCLTVTLVDGIVLGRTAIHHSLNYRSVVVDGTATKVKHEDRMKALEVLTNHVVPGRWKETRPLRAEELDADEQKGRPGTEVLSIDLRKSTVASKHHAGGPTYEEKEDVENSAYWAGEFPIRPAYGPPVPVDNLSPAA</sequence>
<evidence type="ECO:0000256" key="1">
    <source>
        <dbReference type="SAM" id="MobiDB-lite"/>
    </source>
</evidence>
<protein>
    <submittedName>
        <fullName evidence="2">Pyridoxamine 5'-phosphate oxidase family protein</fullName>
    </submittedName>
</protein>
<comment type="caution">
    <text evidence="2">The sequence shown here is derived from an EMBL/GenBank/DDBJ whole genome shotgun (WGS) entry which is preliminary data.</text>
</comment>
<organism evidence="2 3">
    <name type="scientific">Streptomyces hainanensis</name>
    <dbReference type="NCBI Taxonomy" id="402648"/>
    <lineage>
        <taxon>Bacteria</taxon>
        <taxon>Bacillati</taxon>
        <taxon>Actinomycetota</taxon>
        <taxon>Actinomycetes</taxon>
        <taxon>Kitasatosporales</taxon>
        <taxon>Streptomycetaceae</taxon>
        <taxon>Streptomyces</taxon>
    </lineage>
</organism>
<proteinExistence type="predicted"/>
<reference evidence="2 3" key="1">
    <citation type="submission" date="2019-03" db="EMBL/GenBank/DDBJ databases">
        <title>Draft genome sequences of novel Actinobacteria.</title>
        <authorList>
            <person name="Sahin N."/>
            <person name="Ay H."/>
            <person name="Saygin H."/>
        </authorList>
    </citation>
    <scope>NUCLEOTIDE SEQUENCE [LARGE SCALE GENOMIC DNA]</scope>
    <source>
        <strain evidence="2 3">DSM 41900</strain>
    </source>
</reference>
<dbReference type="Proteomes" id="UP000295345">
    <property type="component" value="Unassembled WGS sequence"/>
</dbReference>
<evidence type="ECO:0000313" key="2">
    <source>
        <dbReference type="EMBL" id="TDC59452.1"/>
    </source>
</evidence>
<keyword evidence="3" id="KW-1185">Reference proteome</keyword>
<dbReference type="InterPro" id="IPR024747">
    <property type="entry name" value="Pyridox_Oxase-rel"/>
</dbReference>
<dbReference type="Pfam" id="PF12900">
    <property type="entry name" value="Pyridox_ox_2"/>
    <property type="match status" value="1"/>
</dbReference>
<accession>A0A4R4SCD3</accession>
<dbReference type="PANTHER" id="PTHR34071:SF2">
    <property type="entry name" value="FLAVIN-NUCLEOTIDE-BINDING PROTEIN"/>
    <property type="match status" value="1"/>
</dbReference>
<evidence type="ECO:0000313" key="3">
    <source>
        <dbReference type="Proteomes" id="UP000295345"/>
    </source>
</evidence>
<dbReference type="OrthoDB" id="116031at2"/>
<dbReference type="AlphaFoldDB" id="A0A4R4SCD3"/>
<gene>
    <name evidence="2" type="ORF">E1283_36660</name>
</gene>
<name>A0A4R4SCD3_9ACTN</name>
<dbReference type="EMBL" id="SMKI01000891">
    <property type="protein sequence ID" value="TDC59452.1"/>
    <property type="molecule type" value="Genomic_DNA"/>
</dbReference>
<feature type="non-terminal residue" evidence="2">
    <location>
        <position position="218"/>
    </location>
</feature>
<dbReference type="SUPFAM" id="SSF50475">
    <property type="entry name" value="FMN-binding split barrel"/>
    <property type="match status" value="1"/>
</dbReference>